<organism evidence="2 3">
    <name type="scientific">Sporosarcina ureae</name>
    <dbReference type="NCBI Taxonomy" id="1571"/>
    <lineage>
        <taxon>Bacteria</taxon>
        <taxon>Bacillati</taxon>
        <taxon>Bacillota</taxon>
        <taxon>Bacilli</taxon>
        <taxon>Bacillales</taxon>
        <taxon>Caryophanaceae</taxon>
        <taxon>Sporosarcina</taxon>
    </lineage>
</organism>
<gene>
    <name evidence="2" type="ORF">SporoS204_03245</name>
</gene>
<dbReference type="EMBL" id="CP015108">
    <property type="protein sequence ID" value="ARF13280.1"/>
    <property type="molecule type" value="Genomic_DNA"/>
</dbReference>
<feature type="transmembrane region" description="Helical" evidence="1">
    <location>
        <begin position="36"/>
        <end position="55"/>
    </location>
</feature>
<name>A0ABM6JSX6_SPOUR</name>
<keyword evidence="3" id="KW-1185">Reference proteome</keyword>
<sequence length="84" mass="9599">MSLSFIYILVLSIFVSSVGGFIFYKLSYKFLLPKTISSVLGGILTLLLSYLFVMIFIEVNLLYGAIIALAIYIWFLKIPERHLE</sequence>
<evidence type="ECO:0008006" key="4">
    <source>
        <dbReference type="Google" id="ProtNLM"/>
    </source>
</evidence>
<evidence type="ECO:0000256" key="1">
    <source>
        <dbReference type="SAM" id="Phobius"/>
    </source>
</evidence>
<reference evidence="2 3" key="1">
    <citation type="submission" date="2016-04" db="EMBL/GenBank/DDBJ databases">
        <title>Comparative Genomics and Epigenetics of Sporosarcina ureae.</title>
        <authorList>
            <person name="Oliver A.S."/>
            <person name="Cooper K.K."/>
        </authorList>
    </citation>
    <scope>NUCLEOTIDE SEQUENCE [LARGE SCALE GENOMIC DNA]</scope>
    <source>
        <strain evidence="2 3">S204</strain>
    </source>
</reference>
<keyword evidence="1" id="KW-0812">Transmembrane</keyword>
<evidence type="ECO:0000313" key="2">
    <source>
        <dbReference type="EMBL" id="ARF13280.1"/>
    </source>
</evidence>
<keyword evidence="1" id="KW-1133">Transmembrane helix</keyword>
<dbReference type="Proteomes" id="UP000192486">
    <property type="component" value="Chromosome"/>
</dbReference>
<proteinExistence type="predicted"/>
<accession>A0ABM6JSX6</accession>
<keyword evidence="1" id="KW-0472">Membrane</keyword>
<evidence type="ECO:0000313" key="3">
    <source>
        <dbReference type="Proteomes" id="UP000192486"/>
    </source>
</evidence>
<protein>
    <recommendedName>
        <fullName evidence="4">YesK-like protein</fullName>
    </recommendedName>
</protein>
<feature type="transmembrane region" description="Helical" evidence="1">
    <location>
        <begin position="6"/>
        <end position="24"/>
    </location>
</feature>
<feature type="transmembrane region" description="Helical" evidence="1">
    <location>
        <begin position="61"/>
        <end position="78"/>
    </location>
</feature>